<keyword evidence="3" id="KW-0732">Signal</keyword>
<dbReference type="PANTHER" id="PTHR24412">
    <property type="entry name" value="KELCH PROTEIN"/>
    <property type="match status" value="1"/>
</dbReference>
<protein>
    <submittedName>
        <fullName evidence="4">Galactose oxidase</fullName>
    </submittedName>
</protein>
<accession>A0A3M9NJL5</accession>
<dbReference type="AlphaFoldDB" id="A0A3M9NJL5"/>
<evidence type="ECO:0000256" key="3">
    <source>
        <dbReference type="SAM" id="SignalP"/>
    </source>
</evidence>
<organism evidence="4 5">
    <name type="scientific">Hanamia caeni</name>
    <dbReference type="NCBI Taxonomy" id="2294116"/>
    <lineage>
        <taxon>Bacteria</taxon>
        <taxon>Pseudomonadati</taxon>
        <taxon>Bacteroidota</taxon>
        <taxon>Chitinophagia</taxon>
        <taxon>Chitinophagales</taxon>
        <taxon>Chitinophagaceae</taxon>
        <taxon>Hanamia</taxon>
    </lineage>
</organism>
<name>A0A3M9NJL5_9BACT</name>
<feature type="signal peptide" evidence="3">
    <location>
        <begin position="1"/>
        <end position="21"/>
    </location>
</feature>
<comment type="caution">
    <text evidence="4">The sequence shown here is derived from an EMBL/GenBank/DDBJ whole genome shotgun (WGS) entry which is preliminary data.</text>
</comment>
<dbReference type="PANTHER" id="PTHR24412:SF489">
    <property type="entry name" value="RING FINGER DOMAIN AND KELCH REPEAT-CONTAINING PROTEIN DDB_G0271372"/>
    <property type="match status" value="1"/>
</dbReference>
<dbReference type="Pfam" id="PF24996">
    <property type="entry name" value="NANM"/>
    <property type="match status" value="1"/>
</dbReference>
<evidence type="ECO:0000313" key="5">
    <source>
        <dbReference type="Proteomes" id="UP000267223"/>
    </source>
</evidence>
<proteinExistence type="predicted"/>
<dbReference type="InterPro" id="IPR006652">
    <property type="entry name" value="Kelch_1"/>
</dbReference>
<dbReference type="EMBL" id="RJJR01000004">
    <property type="protein sequence ID" value="RNI37992.1"/>
    <property type="molecule type" value="Genomic_DNA"/>
</dbReference>
<dbReference type="OrthoDB" id="9803597at2"/>
<dbReference type="Gene3D" id="2.120.10.80">
    <property type="entry name" value="Kelch-type beta propeller"/>
    <property type="match status" value="1"/>
</dbReference>
<dbReference type="SMART" id="SM00612">
    <property type="entry name" value="Kelch"/>
    <property type="match status" value="2"/>
</dbReference>
<dbReference type="InterPro" id="IPR056734">
    <property type="entry name" value="NANM"/>
</dbReference>
<keyword evidence="1" id="KW-0880">Kelch repeat</keyword>
<reference evidence="4 5" key="1">
    <citation type="submission" date="2018-11" db="EMBL/GenBank/DDBJ databases">
        <title>Draft genome sequence of Ferruginibacter sp. BO-59.</title>
        <authorList>
            <person name="Im W.T."/>
        </authorList>
    </citation>
    <scope>NUCLEOTIDE SEQUENCE [LARGE SCALE GENOMIC DNA]</scope>
    <source>
        <strain evidence="4 5">BO-59</strain>
    </source>
</reference>
<keyword evidence="2" id="KW-0677">Repeat</keyword>
<dbReference type="Proteomes" id="UP000267223">
    <property type="component" value="Unassembled WGS sequence"/>
</dbReference>
<gene>
    <name evidence="4" type="ORF">EFY79_07105</name>
</gene>
<keyword evidence="5" id="KW-1185">Reference proteome</keyword>
<evidence type="ECO:0000313" key="4">
    <source>
        <dbReference type="EMBL" id="RNI37992.1"/>
    </source>
</evidence>
<sequence length="392" mass="42142">MARFILFFIFISLLLTSGSMAQNPALTISWNKIAVIPSSHSNEKSLGFAGAINGVNNNVLIVAGGSNFPSALPWEGGKKAYSDKIFVLEKNGDDFIWNKKVKNVLPEPIAYCGTASTPSGIVYAGGENKNGISNKCFLVKWNEHKNEVDIKPLPDLPIALTNVAVTNIDNIVFAAGGDNTKSSSNSFFSIDLNDENTQWKTLPSLPIALANAAAIAQSGKDGKEIFIIGGRSKTSSGISDLNNTTFAFDPKTREWRKCADISDGKTTTNLSAASGVALGENEILITGGDNGKTFHQIEILISKIASAKSPEEKAKLTTEKNNLSIHHNGFDKSLLLYNTNGDAWTKIGELPFLTHVTTTDVVWGNKIIISNGEIKPGIRTPDVMMGTVIQKK</sequence>
<dbReference type="SUPFAM" id="SSF117281">
    <property type="entry name" value="Kelch motif"/>
    <property type="match status" value="1"/>
</dbReference>
<evidence type="ECO:0000256" key="1">
    <source>
        <dbReference type="ARBA" id="ARBA00022441"/>
    </source>
</evidence>
<evidence type="ECO:0000256" key="2">
    <source>
        <dbReference type="ARBA" id="ARBA00022737"/>
    </source>
</evidence>
<feature type="chain" id="PRO_5018029860" evidence="3">
    <location>
        <begin position="22"/>
        <end position="392"/>
    </location>
</feature>
<dbReference type="RefSeq" id="WP_123119980.1">
    <property type="nucleotide sequence ID" value="NZ_RJJR01000004.1"/>
</dbReference>
<dbReference type="InterPro" id="IPR015915">
    <property type="entry name" value="Kelch-typ_b-propeller"/>
</dbReference>